<accession>A0AAJ0U7W9</accession>
<dbReference type="RefSeq" id="WP_200347904.1">
    <property type="nucleotide sequence ID" value="NZ_NRSJ01000042.1"/>
</dbReference>
<protein>
    <recommendedName>
        <fullName evidence="3">DUF4926 domain-containing protein</fullName>
    </recommendedName>
</protein>
<evidence type="ECO:0000313" key="2">
    <source>
        <dbReference type="Proteomes" id="UP001296776"/>
    </source>
</evidence>
<dbReference type="InterPro" id="IPR032568">
    <property type="entry name" value="DUF4926"/>
</dbReference>
<sequence>MTEAFHLHDPVALLTDMPARHFVSDQPLLLRRGQLGTIVMIYDDLNYEVEFADTQGRTYAMLPVAADNLMRLRDAPEEVAA</sequence>
<gene>
    <name evidence="1" type="ORF">CKO40_18325</name>
</gene>
<comment type="caution">
    <text evidence="1">The sequence shown here is derived from an EMBL/GenBank/DDBJ whole genome shotgun (WGS) entry which is preliminary data.</text>
</comment>
<organism evidence="1 2">
    <name type="scientific">Halochromatium glycolicum</name>
    <dbReference type="NCBI Taxonomy" id="85075"/>
    <lineage>
        <taxon>Bacteria</taxon>
        <taxon>Pseudomonadati</taxon>
        <taxon>Pseudomonadota</taxon>
        <taxon>Gammaproteobacteria</taxon>
        <taxon>Chromatiales</taxon>
        <taxon>Chromatiaceae</taxon>
        <taxon>Halochromatium</taxon>
    </lineage>
</organism>
<name>A0AAJ0U7W9_9GAMM</name>
<dbReference type="Proteomes" id="UP001296776">
    <property type="component" value="Unassembled WGS sequence"/>
</dbReference>
<dbReference type="EMBL" id="NRSJ01000042">
    <property type="protein sequence ID" value="MBK1706450.1"/>
    <property type="molecule type" value="Genomic_DNA"/>
</dbReference>
<keyword evidence="2" id="KW-1185">Reference proteome</keyword>
<reference evidence="1" key="1">
    <citation type="submission" date="2017-08" db="EMBL/GenBank/DDBJ databases">
        <authorList>
            <person name="Imhoff J.F."/>
            <person name="Rahn T."/>
            <person name="Kuenzel S."/>
            <person name="Neulinger S.C."/>
        </authorList>
    </citation>
    <scope>NUCLEOTIDE SEQUENCE</scope>
    <source>
        <strain evidence="1">DSM 11080</strain>
    </source>
</reference>
<dbReference type="AlphaFoldDB" id="A0AAJ0U7W9"/>
<proteinExistence type="predicted"/>
<dbReference type="Pfam" id="PF16277">
    <property type="entry name" value="DUF4926"/>
    <property type="match status" value="1"/>
</dbReference>
<reference evidence="1" key="2">
    <citation type="journal article" date="2020" name="Microorganisms">
        <title>Osmotic Adaptation and Compatible Solute Biosynthesis of Phototrophic Bacteria as Revealed from Genome Analyses.</title>
        <authorList>
            <person name="Imhoff J.F."/>
            <person name="Rahn T."/>
            <person name="Kunzel S."/>
            <person name="Keller A."/>
            <person name="Neulinger S.C."/>
        </authorList>
    </citation>
    <scope>NUCLEOTIDE SEQUENCE</scope>
    <source>
        <strain evidence="1">DSM 11080</strain>
    </source>
</reference>
<evidence type="ECO:0008006" key="3">
    <source>
        <dbReference type="Google" id="ProtNLM"/>
    </source>
</evidence>
<evidence type="ECO:0000313" key="1">
    <source>
        <dbReference type="EMBL" id="MBK1706450.1"/>
    </source>
</evidence>